<organism evidence="9 10">
    <name type="scientific">Arsenophonus nasoniae</name>
    <name type="common">son-killer infecting Nasonia vitripennis</name>
    <dbReference type="NCBI Taxonomy" id="638"/>
    <lineage>
        <taxon>Bacteria</taxon>
        <taxon>Pseudomonadati</taxon>
        <taxon>Pseudomonadota</taxon>
        <taxon>Gammaproteobacteria</taxon>
        <taxon>Enterobacterales</taxon>
        <taxon>Morganellaceae</taxon>
        <taxon>Arsenophonus</taxon>
    </lineage>
</organism>
<keyword evidence="5 8" id="KW-0862">Zinc</keyword>
<dbReference type="PANTHER" id="PTHR42994">
    <property type="entry name" value="PEPTIDASE T"/>
    <property type="match status" value="1"/>
</dbReference>
<dbReference type="InterPro" id="IPR001261">
    <property type="entry name" value="ArgE/DapE_CS"/>
</dbReference>
<dbReference type="SUPFAM" id="SSF55031">
    <property type="entry name" value="Bacterial exopeptidase dimerisation domain"/>
    <property type="match status" value="1"/>
</dbReference>
<comment type="similarity">
    <text evidence="1">Belongs to the peptidase M20B family.</text>
</comment>
<dbReference type="InterPro" id="IPR036264">
    <property type="entry name" value="Bact_exopeptidase_dim_dom"/>
</dbReference>
<evidence type="ECO:0000313" key="10">
    <source>
        <dbReference type="Proteomes" id="UP001177595"/>
    </source>
</evidence>
<feature type="binding site" evidence="8">
    <location>
        <position position="78"/>
    </location>
    <ligand>
        <name>Zn(2+)</name>
        <dbReference type="ChEBI" id="CHEBI:29105"/>
        <label>1</label>
    </ligand>
</feature>
<dbReference type="GO" id="GO:0006508">
    <property type="term" value="P:proteolysis"/>
    <property type="evidence" value="ECO:0007669"/>
    <property type="project" value="UniProtKB-UniRule"/>
</dbReference>
<evidence type="ECO:0000256" key="5">
    <source>
        <dbReference type="ARBA" id="ARBA00022833"/>
    </source>
</evidence>
<evidence type="ECO:0000256" key="1">
    <source>
        <dbReference type="ARBA" id="ARBA00009692"/>
    </source>
</evidence>
<dbReference type="GO" id="GO:0008237">
    <property type="term" value="F:metallopeptidase activity"/>
    <property type="evidence" value="ECO:0007669"/>
    <property type="project" value="UniProtKB-KW"/>
</dbReference>
<dbReference type="NCBIfam" id="NF009920">
    <property type="entry name" value="PRK13381.1"/>
    <property type="match status" value="1"/>
</dbReference>
<keyword evidence="2" id="KW-0645">Protease</keyword>
<reference evidence="9" key="1">
    <citation type="submission" date="2023-04" db="EMBL/GenBank/DDBJ databases">
        <title>Genome dynamics across the evolutionary transition to endosymbiosis.</title>
        <authorList>
            <person name="Siozios S."/>
            <person name="Nadal-Jimenez P."/>
            <person name="Azagi T."/>
            <person name="Sprong H."/>
            <person name="Frost C.L."/>
            <person name="Parratt S.R."/>
            <person name="Taylor G."/>
            <person name="Brettell L."/>
            <person name="Lew K.C."/>
            <person name="Croft L."/>
            <person name="King K.C."/>
            <person name="Brockhurst M.A."/>
            <person name="Hypsa V."/>
            <person name="Novakova E."/>
            <person name="Darby A.C."/>
            <person name="Hurst G.D.D."/>
        </authorList>
    </citation>
    <scope>NUCLEOTIDE SEQUENCE</scope>
    <source>
        <strain evidence="9">APv</strain>
    </source>
</reference>
<dbReference type="Proteomes" id="UP001177595">
    <property type="component" value="Chromosome"/>
</dbReference>
<evidence type="ECO:0000256" key="7">
    <source>
        <dbReference type="NCBIfam" id="TIGR01882"/>
    </source>
</evidence>
<dbReference type="RefSeq" id="WP_280623872.1">
    <property type="nucleotide sequence ID" value="NZ_CP123504.1"/>
</dbReference>
<keyword evidence="9" id="KW-0031">Aminopeptidase</keyword>
<dbReference type="AlphaFoldDB" id="A0AA95GNU2"/>
<dbReference type="GO" id="GO:0006518">
    <property type="term" value="P:peptide metabolic process"/>
    <property type="evidence" value="ECO:0007669"/>
    <property type="project" value="InterPro"/>
</dbReference>
<dbReference type="EMBL" id="CP123504">
    <property type="protein sequence ID" value="WGM00285.1"/>
    <property type="molecule type" value="Genomic_DNA"/>
</dbReference>
<dbReference type="PANTHER" id="PTHR42994:SF1">
    <property type="entry name" value="PEPTIDASE T"/>
    <property type="match status" value="1"/>
</dbReference>
<gene>
    <name evidence="9" type="primary">pepT</name>
    <name evidence="9" type="ORF">QE210_10360</name>
</gene>
<evidence type="ECO:0000256" key="3">
    <source>
        <dbReference type="ARBA" id="ARBA00022723"/>
    </source>
</evidence>
<name>A0AA95GNU2_9GAMM</name>
<accession>A0AA95GNU2</accession>
<comment type="cofactor">
    <cofactor evidence="8">
        <name>Zn(2+)</name>
        <dbReference type="ChEBI" id="CHEBI:29105"/>
    </cofactor>
    <text evidence="8">Binds 2 Zn(2+) ions per subunit.</text>
</comment>
<dbReference type="InterPro" id="IPR002933">
    <property type="entry name" value="Peptidase_M20"/>
</dbReference>
<dbReference type="EC" id="3.4.11.4" evidence="7"/>
<dbReference type="GO" id="GO:0045148">
    <property type="term" value="F:tripeptide aminopeptidase activity"/>
    <property type="evidence" value="ECO:0007669"/>
    <property type="project" value="UniProtKB-UniRule"/>
</dbReference>
<keyword evidence="6" id="KW-0482">Metalloprotease</keyword>
<dbReference type="SUPFAM" id="SSF53187">
    <property type="entry name" value="Zn-dependent exopeptidases"/>
    <property type="match status" value="1"/>
</dbReference>
<dbReference type="Gene3D" id="3.40.630.10">
    <property type="entry name" value="Zn peptidases"/>
    <property type="match status" value="1"/>
</dbReference>
<evidence type="ECO:0000256" key="2">
    <source>
        <dbReference type="ARBA" id="ARBA00022670"/>
    </source>
</evidence>
<evidence type="ECO:0000313" key="9">
    <source>
        <dbReference type="EMBL" id="WGM00285.1"/>
    </source>
</evidence>
<dbReference type="PIRSF" id="PIRSF037215">
    <property type="entry name" value="Peptidase_M20B"/>
    <property type="match status" value="1"/>
</dbReference>
<dbReference type="PROSITE" id="PS00758">
    <property type="entry name" value="ARGE_DAPE_CPG2_1"/>
    <property type="match status" value="1"/>
</dbReference>
<sequence>MDRLLERFWEYVAINSQSKTYTKAKPSSSGQVKLAKLLFTELLELGVSTSELLENGCVMAKLPANIEYSVPAIGFISHLDTSPDFVGKNVKPQLIENYRGGDIALGTGNSVLSPVMFPILHEMIGKTIITTDGKTLLGAENKAGIAEIMTAISHLEQQNIPHGDIYIVFTPDAKIGRGAHNIDLEKFNVQWAYSLLGRGIGGLEYENFNIANVRIKIIGKGTLKESSKEGMVNALTLATRIHNQIPSHEIAKSTIMDQGFYHLNGIKGTVEKTEMNYIICDFDKQNFAKRKRAMFQIAEELGKDLHPDCYIELTVDDICYNMNKVVCQHPHVIEIAKQAMIDCHLKPIVQPMRDITHGLLLTDYGIPCPNIFTGGYNFHSKYEFISLEGMQQAVEVILRIVTLTAQYGKSDRVAVNE</sequence>
<keyword evidence="4 9" id="KW-0378">Hydrolase</keyword>
<dbReference type="InterPro" id="IPR010161">
    <property type="entry name" value="Peptidase_M20B"/>
</dbReference>
<dbReference type="GO" id="GO:0008270">
    <property type="term" value="F:zinc ion binding"/>
    <property type="evidence" value="ECO:0007669"/>
    <property type="project" value="InterPro"/>
</dbReference>
<dbReference type="Gene3D" id="3.30.70.360">
    <property type="match status" value="1"/>
</dbReference>
<evidence type="ECO:0000256" key="8">
    <source>
        <dbReference type="PIRSR" id="PIRSR037215-2"/>
    </source>
</evidence>
<proteinExistence type="inferred from homology"/>
<dbReference type="NCBIfam" id="NF003976">
    <property type="entry name" value="PRK05469.1"/>
    <property type="match status" value="1"/>
</dbReference>
<feature type="binding site" evidence="8">
    <location>
        <position position="379"/>
    </location>
    <ligand>
        <name>Zn(2+)</name>
        <dbReference type="ChEBI" id="CHEBI:29105"/>
        <label>2</label>
    </ligand>
</feature>
<evidence type="ECO:0000256" key="4">
    <source>
        <dbReference type="ARBA" id="ARBA00022801"/>
    </source>
</evidence>
<protein>
    <recommendedName>
        <fullName evidence="7">Peptidase T</fullName>
        <ecNumber evidence="7">3.4.11.4</ecNumber>
    </recommendedName>
</protein>
<evidence type="ECO:0000256" key="6">
    <source>
        <dbReference type="ARBA" id="ARBA00023049"/>
    </source>
</evidence>
<dbReference type="Pfam" id="PF01546">
    <property type="entry name" value="Peptidase_M20"/>
    <property type="match status" value="1"/>
</dbReference>
<dbReference type="GO" id="GO:0005829">
    <property type="term" value="C:cytosol"/>
    <property type="evidence" value="ECO:0007669"/>
    <property type="project" value="TreeGrafter"/>
</dbReference>
<dbReference type="NCBIfam" id="TIGR01882">
    <property type="entry name" value="peptidase-T"/>
    <property type="match status" value="1"/>
</dbReference>
<keyword evidence="3 8" id="KW-0479">Metal-binding</keyword>